<dbReference type="Pfam" id="PF04258">
    <property type="entry name" value="Peptidase_A22B"/>
    <property type="match status" value="1"/>
</dbReference>
<feature type="transmembrane region" description="Helical" evidence="9">
    <location>
        <begin position="234"/>
        <end position="251"/>
    </location>
</feature>
<feature type="compositionally biased region" description="Basic and acidic residues" evidence="8">
    <location>
        <begin position="516"/>
        <end position="547"/>
    </location>
</feature>
<evidence type="ECO:0008006" key="12">
    <source>
        <dbReference type="Google" id="ProtNLM"/>
    </source>
</evidence>
<feature type="compositionally biased region" description="Basic and acidic residues" evidence="8">
    <location>
        <begin position="563"/>
        <end position="575"/>
    </location>
</feature>
<evidence type="ECO:0000313" key="11">
    <source>
        <dbReference type="Proteomes" id="UP000053599"/>
    </source>
</evidence>
<feature type="region of interest" description="Disordered" evidence="8">
    <location>
        <begin position="485"/>
        <end position="631"/>
    </location>
</feature>
<accession>A0A0D1XB40</accession>
<dbReference type="PANTHER" id="PTHR12174:SF23">
    <property type="entry name" value="MINOR HISTOCOMPATIBILITY ANTIGEN H13"/>
    <property type="match status" value="1"/>
</dbReference>
<keyword evidence="4" id="KW-0378">Hydrolase</keyword>
<evidence type="ECO:0000256" key="6">
    <source>
        <dbReference type="ARBA" id="ARBA00022989"/>
    </source>
</evidence>
<feature type="compositionally biased region" description="Basic and acidic residues" evidence="8">
    <location>
        <begin position="614"/>
        <end position="625"/>
    </location>
</feature>
<dbReference type="Proteomes" id="UP000053599">
    <property type="component" value="Unassembled WGS sequence"/>
</dbReference>
<dbReference type="OrthoDB" id="29661at2759"/>
<keyword evidence="3 9" id="KW-0812">Transmembrane</keyword>
<dbReference type="STRING" id="1016849.A0A0D1XB40"/>
<reference evidence="10 11" key="1">
    <citation type="submission" date="2015-01" db="EMBL/GenBank/DDBJ databases">
        <title>The Genome Sequence of Exophiala sideris CBS121828.</title>
        <authorList>
            <consortium name="The Broad Institute Genomics Platform"/>
            <person name="Cuomo C."/>
            <person name="de Hoog S."/>
            <person name="Gorbushina A."/>
            <person name="Stielow B."/>
            <person name="Teixiera M."/>
            <person name="Abouelleil A."/>
            <person name="Chapman S.B."/>
            <person name="Priest M."/>
            <person name="Young S.K."/>
            <person name="Wortman J."/>
            <person name="Nusbaum C."/>
            <person name="Birren B."/>
        </authorList>
    </citation>
    <scope>NUCLEOTIDE SEQUENCE [LARGE SCALE GENOMIC DNA]</scope>
    <source>
        <strain evidence="10 11">CBS 121828</strain>
    </source>
</reference>
<evidence type="ECO:0000256" key="7">
    <source>
        <dbReference type="ARBA" id="ARBA00023136"/>
    </source>
</evidence>
<feature type="transmembrane region" description="Helical" evidence="9">
    <location>
        <begin position="96"/>
        <end position="116"/>
    </location>
</feature>
<dbReference type="GO" id="GO:0098553">
    <property type="term" value="C:lumenal side of endoplasmic reticulum membrane"/>
    <property type="evidence" value="ECO:0007669"/>
    <property type="project" value="TreeGrafter"/>
</dbReference>
<dbReference type="AlphaFoldDB" id="A0A0D1XB40"/>
<feature type="transmembrane region" description="Helical" evidence="9">
    <location>
        <begin position="351"/>
        <end position="370"/>
    </location>
</feature>
<dbReference type="InterPro" id="IPR006639">
    <property type="entry name" value="Preselin/SPP"/>
</dbReference>
<feature type="transmembrane region" description="Helical" evidence="9">
    <location>
        <begin position="453"/>
        <end position="471"/>
    </location>
</feature>
<dbReference type="GO" id="GO:0098554">
    <property type="term" value="C:cytoplasmic side of endoplasmic reticulum membrane"/>
    <property type="evidence" value="ECO:0007669"/>
    <property type="project" value="TreeGrafter"/>
</dbReference>
<dbReference type="HOGENOM" id="CLU_023799_1_0_1"/>
<evidence type="ECO:0000313" key="10">
    <source>
        <dbReference type="EMBL" id="KIV85096.1"/>
    </source>
</evidence>
<feature type="transmembrane region" description="Helical" evidence="9">
    <location>
        <begin position="287"/>
        <end position="308"/>
    </location>
</feature>
<organism evidence="10 11">
    <name type="scientific">Exophiala sideris</name>
    <dbReference type="NCBI Taxonomy" id="1016849"/>
    <lineage>
        <taxon>Eukaryota</taxon>
        <taxon>Fungi</taxon>
        <taxon>Dikarya</taxon>
        <taxon>Ascomycota</taxon>
        <taxon>Pezizomycotina</taxon>
        <taxon>Eurotiomycetes</taxon>
        <taxon>Chaetothyriomycetidae</taxon>
        <taxon>Chaetothyriales</taxon>
        <taxon>Herpotrichiellaceae</taxon>
        <taxon>Exophiala</taxon>
    </lineage>
</organism>
<dbReference type="EMBL" id="KN846951">
    <property type="protein sequence ID" value="KIV85096.1"/>
    <property type="molecule type" value="Genomic_DNA"/>
</dbReference>
<name>A0A0D1XB40_9EURO</name>
<dbReference type="PANTHER" id="PTHR12174">
    <property type="entry name" value="SIGNAL PEPTIDE PEPTIDASE"/>
    <property type="match status" value="1"/>
</dbReference>
<dbReference type="SMART" id="SM00730">
    <property type="entry name" value="PSN"/>
    <property type="match status" value="1"/>
</dbReference>
<proteinExistence type="inferred from homology"/>
<keyword evidence="6 9" id="KW-1133">Transmembrane helix</keyword>
<evidence type="ECO:0000256" key="8">
    <source>
        <dbReference type="SAM" id="MobiDB-lite"/>
    </source>
</evidence>
<dbReference type="InterPro" id="IPR007369">
    <property type="entry name" value="Peptidase_A22B_SPP"/>
</dbReference>
<sequence>MNVSNVTAEPGPAMEFLGRVAYEFELMQPLIPTYLHLLISTIFPIWTAAHASLSRPPSAAPRKRKSKTSKSNDEEDDEDTEDDESQKIEALTPSDAIVFPLLAGATLASLYFILKWLQDPAWLNWVLGIYFSVIGLFFAMKFIKDMLSVVRSFVLPRHYSAGGKLWEVEARQQGYLSAGDDAVKKSPLPGLLRMIPLPAALSKRVWNARHLLYTKARLNFHVHSLITVKTSIDVLDVVSAVLSCAIVYYHGFIAKPWFLTNFLGFAFCYGSLQYMTPTTAWTGTLVLSALFLYDIYFVFFTPMMVTVATKLDVPIKLLFPRPDGCVLPVGAAEGSAAMEEYLQCLAKKRTMAMLGLGDIVVPGMMLAFALRFDLYLHYLRLAKTEGDVQKKAVYVSAKGSWGERFWTRYTLWPGDVKAKAFPKPYFYATIFGYLAGMITTVVVMQIAAHAQPALLYLVPGVLLSLWGTALVRGDLKALWEYNEMPESDQKKEDEKSTKTDADKNKEATSNGTLKTGDTEHSVQGEDNEVETKMGVEDKSAKKRTQEKGRRRLVYLSITLPEAPRGEATDGDKHTSTSETSSVRAEETAGEVAVSGDAARDVNVQQDDSGSLLDEAARRKDGEPPGKRARRV</sequence>
<keyword evidence="7 9" id="KW-0472">Membrane</keyword>
<feature type="compositionally biased region" description="Acidic residues" evidence="8">
    <location>
        <begin position="73"/>
        <end position="84"/>
    </location>
</feature>
<feature type="region of interest" description="Disordered" evidence="8">
    <location>
        <begin position="54"/>
        <end position="86"/>
    </location>
</feature>
<evidence type="ECO:0000256" key="1">
    <source>
        <dbReference type="ARBA" id="ARBA00004477"/>
    </source>
</evidence>
<evidence type="ECO:0000256" key="9">
    <source>
        <dbReference type="SAM" id="Phobius"/>
    </source>
</evidence>
<dbReference type="GO" id="GO:0033619">
    <property type="term" value="P:membrane protein proteolysis"/>
    <property type="evidence" value="ECO:0007669"/>
    <property type="project" value="TreeGrafter"/>
</dbReference>
<feature type="transmembrane region" description="Helical" evidence="9">
    <location>
        <begin position="122"/>
        <end position="143"/>
    </location>
</feature>
<keyword evidence="5" id="KW-0256">Endoplasmic reticulum</keyword>
<evidence type="ECO:0000256" key="2">
    <source>
        <dbReference type="ARBA" id="ARBA00006859"/>
    </source>
</evidence>
<evidence type="ECO:0000256" key="4">
    <source>
        <dbReference type="ARBA" id="ARBA00022801"/>
    </source>
</evidence>
<evidence type="ECO:0000256" key="5">
    <source>
        <dbReference type="ARBA" id="ARBA00022824"/>
    </source>
</evidence>
<protein>
    <recommendedName>
        <fullName evidence="12">Signal peptide peptidase</fullName>
    </recommendedName>
</protein>
<dbReference type="GO" id="GO:0006465">
    <property type="term" value="P:signal peptide processing"/>
    <property type="evidence" value="ECO:0007669"/>
    <property type="project" value="TreeGrafter"/>
</dbReference>
<feature type="compositionally biased region" description="Basic and acidic residues" evidence="8">
    <location>
        <begin position="487"/>
        <end position="506"/>
    </location>
</feature>
<comment type="similarity">
    <text evidence="2">Belongs to the peptidase A22B family.</text>
</comment>
<gene>
    <name evidence="10" type="ORF">PV11_00831</name>
</gene>
<dbReference type="GO" id="GO:0042500">
    <property type="term" value="F:aspartic endopeptidase activity, intramembrane cleaving"/>
    <property type="evidence" value="ECO:0007669"/>
    <property type="project" value="InterPro"/>
</dbReference>
<evidence type="ECO:0000256" key="3">
    <source>
        <dbReference type="ARBA" id="ARBA00022692"/>
    </source>
</evidence>
<comment type="subcellular location">
    <subcellularLocation>
        <location evidence="1">Endoplasmic reticulum membrane</location>
        <topology evidence="1">Multi-pass membrane protein</topology>
    </subcellularLocation>
</comment>
<feature type="transmembrane region" description="Helical" evidence="9">
    <location>
        <begin position="425"/>
        <end position="447"/>
    </location>
</feature>
<feature type="transmembrane region" description="Helical" evidence="9">
    <location>
        <begin position="34"/>
        <end position="53"/>
    </location>
</feature>